<evidence type="ECO:0000259" key="5">
    <source>
        <dbReference type="PROSITE" id="PS50893"/>
    </source>
</evidence>
<dbReference type="InterPro" id="IPR027417">
    <property type="entry name" value="P-loop_NTPase"/>
</dbReference>
<comment type="caution">
    <text evidence="6">The sequence shown here is derived from an EMBL/GenBank/DDBJ whole genome shotgun (WGS) entry which is preliminary data.</text>
</comment>
<gene>
    <name evidence="6" type="ORF">HSB1_07780</name>
</gene>
<feature type="domain" description="ABC transporter" evidence="5">
    <location>
        <begin position="17"/>
        <end position="249"/>
    </location>
</feature>
<dbReference type="eggNOG" id="arCOG00194">
    <property type="taxonomic scope" value="Archaea"/>
</dbReference>
<accession>J2ZHM1</accession>
<dbReference type="InterPro" id="IPR003593">
    <property type="entry name" value="AAA+_ATPase"/>
</dbReference>
<dbReference type="Proteomes" id="UP000007813">
    <property type="component" value="Unassembled WGS sequence"/>
</dbReference>
<dbReference type="PATRIC" id="fig|1210908.3.peg.737"/>
<evidence type="ECO:0000313" key="7">
    <source>
        <dbReference type="Proteomes" id="UP000007813"/>
    </source>
</evidence>
<reference evidence="6 7" key="1">
    <citation type="journal article" date="2012" name="J. Bacteriol.">
        <title>Draft Genome Sequence of the Extremely Halophilic Archaeon Halogranum salarium B-1T.</title>
        <authorList>
            <person name="Kim K.K."/>
            <person name="Lee K.C."/>
            <person name="Lee J.S."/>
        </authorList>
    </citation>
    <scope>NUCLEOTIDE SEQUENCE [LARGE SCALE GENOMIC DNA]</scope>
    <source>
        <strain evidence="6 7">B-1</strain>
    </source>
</reference>
<dbReference type="InterPro" id="IPR003439">
    <property type="entry name" value="ABC_transporter-like_ATP-bd"/>
</dbReference>
<dbReference type="AlphaFoldDB" id="J2ZHM1"/>
<dbReference type="PROSITE" id="PS50893">
    <property type="entry name" value="ABC_TRANSPORTER_2"/>
    <property type="match status" value="1"/>
</dbReference>
<evidence type="ECO:0000256" key="4">
    <source>
        <dbReference type="ARBA" id="ARBA00022840"/>
    </source>
</evidence>
<dbReference type="PANTHER" id="PTHR42711">
    <property type="entry name" value="ABC TRANSPORTER ATP-BINDING PROTEIN"/>
    <property type="match status" value="1"/>
</dbReference>
<name>J2ZHM1_9EURY</name>
<protein>
    <submittedName>
        <fullName evidence="6">ABC transporter related protein</fullName>
    </submittedName>
</protein>
<dbReference type="EMBL" id="ALJD01000003">
    <property type="protein sequence ID" value="EJN60175.1"/>
    <property type="molecule type" value="Genomic_DNA"/>
</dbReference>
<dbReference type="Gene3D" id="3.40.50.300">
    <property type="entry name" value="P-loop containing nucleotide triphosphate hydrolases"/>
    <property type="match status" value="1"/>
</dbReference>
<proteinExistence type="inferred from homology"/>
<dbReference type="CDD" id="cd03230">
    <property type="entry name" value="ABC_DR_subfamily_A"/>
    <property type="match status" value="1"/>
</dbReference>
<dbReference type="GO" id="GO:0016887">
    <property type="term" value="F:ATP hydrolysis activity"/>
    <property type="evidence" value="ECO:0007669"/>
    <property type="project" value="InterPro"/>
</dbReference>
<evidence type="ECO:0000256" key="3">
    <source>
        <dbReference type="ARBA" id="ARBA00022741"/>
    </source>
</evidence>
<organism evidence="6 7">
    <name type="scientific">Halogranum salarium B-1</name>
    <dbReference type="NCBI Taxonomy" id="1210908"/>
    <lineage>
        <taxon>Archaea</taxon>
        <taxon>Methanobacteriati</taxon>
        <taxon>Methanobacteriota</taxon>
        <taxon>Stenosarchaea group</taxon>
        <taxon>Halobacteria</taxon>
        <taxon>Halobacteriales</taxon>
        <taxon>Haloferacaceae</taxon>
    </lineage>
</organism>
<keyword evidence="4" id="KW-0067">ATP-binding</keyword>
<keyword evidence="3" id="KW-0547">Nucleotide-binding</keyword>
<evidence type="ECO:0000256" key="1">
    <source>
        <dbReference type="ARBA" id="ARBA00005417"/>
    </source>
</evidence>
<dbReference type="GO" id="GO:0005524">
    <property type="term" value="F:ATP binding"/>
    <property type="evidence" value="ECO:0007669"/>
    <property type="project" value="UniProtKB-KW"/>
</dbReference>
<dbReference type="Pfam" id="PF00005">
    <property type="entry name" value="ABC_tran"/>
    <property type="match status" value="1"/>
</dbReference>
<dbReference type="InterPro" id="IPR050763">
    <property type="entry name" value="ABC_transporter_ATP-binding"/>
</dbReference>
<evidence type="ECO:0000256" key="2">
    <source>
        <dbReference type="ARBA" id="ARBA00022448"/>
    </source>
</evidence>
<sequence>MMVDGDHSTESDSTPAVSVRHLSKSYGDLVAVDDVSFDVDSGTVVGLLGPNGAGKTTLIKSMLGLVVPTSGTVEIEGISVHDDPTAAYGHVGAMLEGARNVYWRLSVRENLEFFAGLAGHRPSEVRERHDRLLDQFGLTEKADVAVNDLSRGMKQKVALACTLSRDVSVAFLDEPTLGLDVESSMDLRRELRRLADHDSMTVVLSSHDMDVIEDVCDRVLIVNDGHLVADDTVRNLVDLFRTQRYRLTLDALPPDATRTRLAESYGVDDDEWTTTGEGVEFEATLADGAELHALLGVLLDAGCAVHGVTSLDSDLGDAFLELTDRASPAERGRER</sequence>
<dbReference type="PANTHER" id="PTHR42711:SF5">
    <property type="entry name" value="ABC TRANSPORTER ATP-BINDING PROTEIN NATA"/>
    <property type="match status" value="1"/>
</dbReference>
<dbReference type="SMART" id="SM00382">
    <property type="entry name" value="AAA"/>
    <property type="match status" value="1"/>
</dbReference>
<evidence type="ECO:0000313" key="6">
    <source>
        <dbReference type="EMBL" id="EJN60175.1"/>
    </source>
</evidence>
<dbReference type="SUPFAM" id="SSF52540">
    <property type="entry name" value="P-loop containing nucleoside triphosphate hydrolases"/>
    <property type="match status" value="1"/>
</dbReference>
<comment type="similarity">
    <text evidence="1">Belongs to the ABC transporter superfamily.</text>
</comment>
<keyword evidence="2" id="KW-0813">Transport</keyword>